<feature type="region of interest" description="Disordered" evidence="2">
    <location>
        <begin position="310"/>
        <end position="329"/>
    </location>
</feature>
<dbReference type="Proteomes" id="UP000007431">
    <property type="component" value="Unassembled WGS sequence"/>
</dbReference>
<proteinExistence type="predicted"/>
<keyword evidence="1" id="KW-0862">Zinc</keyword>
<dbReference type="InParanoid" id="D8QI08"/>
<evidence type="ECO:0000313" key="4">
    <source>
        <dbReference type="EMBL" id="EFI92775.1"/>
    </source>
</evidence>
<evidence type="ECO:0000259" key="3">
    <source>
        <dbReference type="PROSITE" id="PS50158"/>
    </source>
</evidence>
<organism evidence="5">
    <name type="scientific">Schizophyllum commune (strain H4-8 / FGSC 9210)</name>
    <name type="common">Split gill fungus</name>
    <dbReference type="NCBI Taxonomy" id="578458"/>
    <lineage>
        <taxon>Eukaryota</taxon>
        <taxon>Fungi</taxon>
        <taxon>Dikarya</taxon>
        <taxon>Basidiomycota</taxon>
        <taxon>Agaricomycotina</taxon>
        <taxon>Agaricomycetes</taxon>
        <taxon>Agaricomycetidae</taxon>
        <taxon>Agaricales</taxon>
        <taxon>Schizophyllaceae</taxon>
        <taxon>Schizophyllum</taxon>
    </lineage>
</organism>
<sequence>MSSLPSYAVTIFQQSEKLRGEANWHSFAEAFIDFCTGVGADHIVDDSTLDSSKKALDNAIGYVLSGMLEKDVKDGVPGKRGGQDLYKALKAKYTASTRARRVAARKAFYQCSHDFPTQSLEQFIVEVRAKAQVLKDMGTAVSDTEILDVILMNVHHAFITTTTILLAQTTEPKLDDAISTLTSSPALNVDVVKKEEYSPSPLLAANAARGSRTPRHPDGHQADLTGGWVDDKGYRWCNVNGDACHRCGRAGHIAAFCMYNMPEAIRQKISDRAHLNANMVSSLAVMEAEGEHQHLAQSAYGVYTIPARRSPSPAASRSPSPPLPSADDANDDAFDFSGAGGSIIVRKEWKNTMLCHNAYGPHNYARMHWKAGHAQYCFPLGGPLALRSVFSTADILFICGIAQDCIGSVRADVATGLARLQSQPIGSSARQLAILVDLSDVTTQYEVSARSIIRPGTMGRLDIVLVEVLLRLGLATEKCLLPVRIPLGYFGLGIST</sequence>
<gene>
    <name evidence="4" type="ORF">SCHCODRAFT_113501</name>
</gene>
<dbReference type="AlphaFoldDB" id="D8QI08"/>
<feature type="domain" description="CCHC-type" evidence="3">
    <location>
        <begin position="244"/>
        <end position="257"/>
    </location>
</feature>
<dbReference type="VEuPathDB" id="FungiDB:SCHCODRAFT_02645489"/>
<dbReference type="HOGENOM" id="CLU_042833_0_0_1"/>
<dbReference type="GO" id="GO:0008270">
    <property type="term" value="F:zinc ion binding"/>
    <property type="evidence" value="ECO:0007669"/>
    <property type="project" value="UniProtKB-KW"/>
</dbReference>
<reference evidence="4 5" key="1">
    <citation type="journal article" date="2010" name="Nat. Biotechnol.">
        <title>Genome sequence of the model mushroom Schizophyllum commune.</title>
        <authorList>
            <person name="Ohm R.A."/>
            <person name="de Jong J.F."/>
            <person name="Lugones L.G."/>
            <person name="Aerts A."/>
            <person name="Kothe E."/>
            <person name="Stajich J.E."/>
            <person name="de Vries R.P."/>
            <person name="Record E."/>
            <person name="Levasseur A."/>
            <person name="Baker S.E."/>
            <person name="Bartholomew K.A."/>
            <person name="Coutinho P.M."/>
            <person name="Erdmann S."/>
            <person name="Fowler T.J."/>
            <person name="Gathman A.C."/>
            <person name="Lombard V."/>
            <person name="Henrissat B."/>
            <person name="Knabe N."/>
            <person name="Kuees U."/>
            <person name="Lilly W.W."/>
            <person name="Lindquist E."/>
            <person name="Lucas S."/>
            <person name="Magnuson J.K."/>
            <person name="Piumi F."/>
            <person name="Raudaskoski M."/>
            <person name="Salamov A."/>
            <person name="Schmutz J."/>
            <person name="Schwarze F.W.M.R."/>
            <person name="vanKuyk P.A."/>
            <person name="Horton J.S."/>
            <person name="Grigoriev I.V."/>
            <person name="Woesten H.A.B."/>
        </authorList>
    </citation>
    <scope>NUCLEOTIDE SEQUENCE [LARGE SCALE GENOMIC DNA]</scope>
    <source>
        <strain evidence="5">H4-8 / FGSC 9210</strain>
    </source>
</reference>
<evidence type="ECO:0000313" key="5">
    <source>
        <dbReference type="Proteomes" id="UP000007431"/>
    </source>
</evidence>
<keyword evidence="5" id="KW-1185">Reference proteome</keyword>
<name>D8QI08_SCHCM</name>
<keyword evidence="1" id="KW-0479">Metal-binding</keyword>
<protein>
    <recommendedName>
        <fullName evidence="3">CCHC-type domain-containing protein</fullName>
    </recommendedName>
</protein>
<dbReference type="InterPro" id="IPR001878">
    <property type="entry name" value="Znf_CCHC"/>
</dbReference>
<dbReference type="GO" id="GO:0003676">
    <property type="term" value="F:nucleic acid binding"/>
    <property type="evidence" value="ECO:0007669"/>
    <property type="project" value="InterPro"/>
</dbReference>
<evidence type="ECO:0000256" key="1">
    <source>
        <dbReference type="PROSITE-ProRule" id="PRU00047"/>
    </source>
</evidence>
<keyword evidence="1" id="KW-0863">Zinc-finger</keyword>
<dbReference type="eggNOG" id="ENOG502T2KV">
    <property type="taxonomic scope" value="Eukaryota"/>
</dbReference>
<evidence type="ECO:0000256" key="2">
    <source>
        <dbReference type="SAM" id="MobiDB-lite"/>
    </source>
</evidence>
<accession>D8QI08</accession>
<dbReference type="EMBL" id="GL377312">
    <property type="protein sequence ID" value="EFI92775.1"/>
    <property type="molecule type" value="Genomic_DNA"/>
</dbReference>
<dbReference type="PROSITE" id="PS50158">
    <property type="entry name" value="ZF_CCHC"/>
    <property type="match status" value="1"/>
</dbReference>
<feature type="non-terminal residue" evidence="4">
    <location>
        <position position="496"/>
    </location>
</feature>